<dbReference type="InterPro" id="IPR031325">
    <property type="entry name" value="RHS_repeat"/>
</dbReference>
<dbReference type="InterPro" id="IPR022385">
    <property type="entry name" value="Rhs_assc_core"/>
</dbReference>
<dbReference type="InterPro" id="IPR056823">
    <property type="entry name" value="TEN-like_YD-shell"/>
</dbReference>
<accession>A0ABM9NMU2</accession>
<dbReference type="NCBIfam" id="TIGR01643">
    <property type="entry name" value="YD_repeat_2x"/>
    <property type="match status" value="8"/>
</dbReference>
<gene>
    <name evidence="4" type="ORF">MECH1_V1_P0032</name>
</gene>
<keyword evidence="1" id="KW-0677">Repeat</keyword>
<dbReference type="Pfam" id="PF05593">
    <property type="entry name" value="RHS_repeat"/>
    <property type="match status" value="5"/>
</dbReference>
<geneLocation type="plasmid" evidence="4 5">
    <name>2</name>
</geneLocation>
<proteinExistence type="predicted"/>
<dbReference type="InterPro" id="IPR050708">
    <property type="entry name" value="T6SS_VgrG/RHS"/>
</dbReference>
<name>A0ABM9NMU2_9GAMM</name>
<evidence type="ECO:0000259" key="3">
    <source>
        <dbReference type="Pfam" id="PF25023"/>
    </source>
</evidence>
<dbReference type="EMBL" id="OZ026885">
    <property type="protein sequence ID" value="CAL1241964.1"/>
    <property type="molecule type" value="Genomic_DNA"/>
</dbReference>
<dbReference type="InterPro" id="IPR006530">
    <property type="entry name" value="YD"/>
</dbReference>
<dbReference type="RefSeq" id="WP_348760032.1">
    <property type="nucleotide sequence ID" value="NZ_OZ026885.1"/>
</dbReference>
<dbReference type="Pfam" id="PF20148">
    <property type="entry name" value="DUF6531"/>
    <property type="match status" value="1"/>
</dbReference>
<keyword evidence="5" id="KW-1185">Reference proteome</keyword>
<dbReference type="NCBIfam" id="TIGR03696">
    <property type="entry name" value="Rhs_assc_core"/>
    <property type="match status" value="1"/>
</dbReference>
<evidence type="ECO:0000313" key="4">
    <source>
        <dbReference type="EMBL" id="CAL1241964.1"/>
    </source>
</evidence>
<keyword evidence="4" id="KW-0614">Plasmid</keyword>
<evidence type="ECO:0008006" key="6">
    <source>
        <dbReference type="Google" id="ProtNLM"/>
    </source>
</evidence>
<sequence length="1168" mass="131992">MPVNIASGAVELEFVDVAIPGQVALVWERHYSTERLDRAPTPLGQGWTNSYCATLEPKFDGFEFVTPEGASEFVEDRAGLVRRGGRAVNLGAGLEVFRDGRRYLVQHWEVESGAVRRYAFIPDETRRPWRLASLEDVTGQALDLEWDAAGKLISVTQRLERRCLRLAYTRHGTVGQVLFQPPDGEHQLLARYEYDPQGRLSAAYDAAGFADRYEYDEKGRITREIVKDGGVFTFRYDAQGRCIRTSGLGRYDEKRLRFLDAVGITEVTDSYDNTRTYQYLPSGQMVREVDPLGGETKTDYDEHGRIVAKTDPTGAVTRYGYDEKGNRNAITDALGHTYSFVFNDHHLPVAMTDPNGQVWRRTYDGANRLVATEDPLGHRWTIGYDAEGNAAELRNPLGARAYRKFTRGVLEAVTDWMGHSTSFRLDGFGRVSERIGPLGEVTRFRYDTLGNPIEVRLPDGSGWRAAYDSAGNLTHFIDGNGHITRFRYGPCRRLLARIDPVGGTVRYVWGSEPGWLEQVVNEKEETYTFFRDAAGRIVRERGFDGAERQFGYDAAGFTRSYTNANGETIHIQRDALHRIIRQILPDGGEVNYGFDPLGNLVSAVNADIAVRFERDPLGRIIKEFQGEHWVESRYDAVGNLIRTATSLGHEVDYRVDANGLVSQLATLGQTLEFRRNAYGQETARQMPGGMLMEQSYDDLGRLVEQRVGPGWLSDVNEFFSAIPENREIIHRRYAYDRNSALTAIVDGRWGRVDYFYDPAERLLQALRERGTSEAFEYDACGNITRMRSENGEATDETLVYGPGNRLVQKGTTRYEYDAEGRRINKIEEADSAEPKVWRYQWDALDRLRSVTRPDGEVWRYKYDAFARRVEKAGPETVRQFLWDGDVLVQEHAKDQSLAAWLFEADSFAPLATVQNGQVYSVINDHLGTPKELVDTRGAVAWSSLLKAWGEEDTGTGHQALPSCPIRFQGQYRDEETDLHYNRFRYYDPESGQYLSPDPIGLAGGLRTHGYVHDPVGWVDPTGLDLIRVAPNDPIVAAALRGYVNPNVLKIQRPDLDQALIKSGKSVEFPYGRADSFGRNIAVVEHGDIYYGFVSSKDGHAEARAIEWLAGRFPSRFFSVLSPCVSKAQCLEKIQKTYGPQFEVLYAVEHEETGRQTREWVTKQLHCGE</sequence>
<feature type="domain" description="DUF6531" evidence="2">
    <location>
        <begin position="2"/>
        <end position="70"/>
    </location>
</feature>
<dbReference type="Gene3D" id="2.180.10.10">
    <property type="entry name" value="RHS repeat-associated core"/>
    <property type="match status" value="4"/>
</dbReference>
<evidence type="ECO:0000313" key="5">
    <source>
        <dbReference type="Proteomes" id="UP001497493"/>
    </source>
</evidence>
<organism evidence="4 5">
    <name type="scientific">Candidatus Methylocalor cossyra</name>
    <dbReference type="NCBI Taxonomy" id="3108543"/>
    <lineage>
        <taxon>Bacteria</taxon>
        <taxon>Pseudomonadati</taxon>
        <taxon>Pseudomonadota</taxon>
        <taxon>Gammaproteobacteria</taxon>
        <taxon>Methylococcales</taxon>
        <taxon>Methylococcaceae</taxon>
        <taxon>Candidatus Methylocalor</taxon>
    </lineage>
</organism>
<feature type="domain" description="Teneurin-like YD-shell" evidence="3">
    <location>
        <begin position="751"/>
        <end position="997"/>
    </location>
</feature>
<dbReference type="Pfam" id="PF25023">
    <property type="entry name" value="TEN_YD-shell"/>
    <property type="match status" value="1"/>
</dbReference>
<protein>
    <recommendedName>
        <fullName evidence="6">Type IV secretion protein Rhs</fullName>
    </recommendedName>
</protein>
<dbReference type="PANTHER" id="PTHR32305:SF15">
    <property type="entry name" value="PROTEIN RHSA-RELATED"/>
    <property type="match status" value="1"/>
</dbReference>
<evidence type="ECO:0000256" key="1">
    <source>
        <dbReference type="ARBA" id="ARBA00022737"/>
    </source>
</evidence>
<dbReference type="PANTHER" id="PTHR32305">
    <property type="match status" value="1"/>
</dbReference>
<reference evidence="4 5" key="1">
    <citation type="submission" date="2024-04" db="EMBL/GenBank/DDBJ databases">
        <authorList>
            <person name="Cremers G."/>
        </authorList>
    </citation>
    <scope>NUCLEOTIDE SEQUENCE [LARGE SCALE GENOMIC DNA]</scope>
    <source>
        <strain evidence="4">MeCH1-AG</strain>
        <plasmid evidence="4 5">2</plasmid>
    </source>
</reference>
<dbReference type="InterPro" id="IPR045351">
    <property type="entry name" value="DUF6531"/>
</dbReference>
<evidence type="ECO:0000259" key="2">
    <source>
        <dbReference type="Pfam" id="PF20148"/>
    </source>
</evidence>
<dbReference type="Proteomes" id="UP001497493">
    <property type="component" value="Plasmid 2"/>
</dbReference>